<evidence type="ECO:0000313" key="4">
    <source>
        <dbReference type="EMBL" id="MCJ2179455.1"/>
    </source>
</evidence>
<evidence type="ECO:0000313" key="5">
    <source>
        <dbReference type="Proteomes" id="UP001162880"/>
    </source>
</evidence>
<dbReference type="InterPro" id="IPR012495">
    <property type="entry name" value="TadE-like_dom"/>
</dbReference>
<evidence type="ECO:0000256" key="1">
    <source>
        <dbReference type="SAM" id="MobiDB-lite"/>
    </source>
</evidence>
<keyword evidence="5" id="KW-1185">Reference proteome</keyword>
<accession>A0ABT0B340</accession>
<dbReference type="Proteomes" id="UP001162880">
    <property type="component" value="Unassembled WGS sequence"/>
</dbReference>
<keyword evidence="2" id="KW-0472">Membrane</keyword>
<feature type="region of interest" description="Disordered" evidence="1">
    <location>
        <begin position="181"/>
        <end position="203"/>
    </location>
</feature>
<dbReference type="Pfam" id="PF07811">
    <property type="entry name" value="TadE"/>
    <property type="match status" value="1"/>
</dbReference>
<feature type="compositionally biased region" description="Polar residues" evidence="1">
    <location>
        <begin position="181"/>
        <end position="197"/>
    </location>
</feature>
<name>A0ABT0B340_9SPHN</name>
<feature type="domain" description="TadE-like" evidence="3">
    <location>
        <begin position="22"/>
        <end position="64"/>
    </location>
</feature>
<organism evidence="4 5">
    <name type="scientific">Novosphingobium album</name>
    <name type="common">ex Hu et al. 2023</name>
    <dbReference type="NCBI Taxonomy" id="2930093"/>
    <lineage>
        <taxon>Bacteria</taxon>
        <taxon>Pseudomonadati</taxon>
        <taxon>Pseudomonadota</taxon>
        <taxon>Alphaproteobacteria</taxon>
        <taxon>Sphingomonadales</taxon>
        <taxon>Sphingomonadaceae</taxon>
        <taxon>Novosphingobium</taxon>
    </lineage>
</organism>
<dbReference type="EMBL" id="JALHLE010000019">
    <property type="protein sequence ID" value="MCJ2179455.1"/>
    <property type="molecule type" value="Genomic_DNA"/>
</dbReference>
<keyword evidence="2" id="KW-0812">Transmembrane</keyword>
<proteinExistence type="predicted"/>
<evidence type="ECO:0000259" key="3">
    <source>
        <dbReference type="Pfam" id="PF07811"/>
    </source>
</evidence>
<sequence length="203" mass="21492">MAAWSTTALGHKMAALRKARDGAAIVEFALAAPVLIMLLIGIFDLGYMVYAKSILNGAIQHAARSSSLETADTSAADAYISSVMKEVLPGAQVTMTRKSYYDFTDIARPESWNDANNNGTCDNDEAYTDENGNGQWDADVAKSGNGGADDVVIYTVTVTYTPLFPNPFIEGTSASRTLSASTVKKNQPFSSQTSYGSSAGVCS</sequence>
<feature type="transmembrane region" description="Helical" evidence="2">
    <location>
        <begin position="28"/>
        <end position="50"/>
    </location>
</feature>
<evidence type="ECO:0000256" key="2">
    <source>
        <dbReference type="SAM" id="Phobius"/>
    </source>
</evidence>
<keyword evidence="2" id="KW-1133">Transmembrane helix</keyword>
<protein>
    <submittedName>
        <fullName evidence="4">Pilus assembly protein</fullName>
    </submittedName>
</protein>
<gene>
    <name evidence="4" type="ORF">MTR64_12835</name>
</gene>
<reference evidence="4" key="1">
    <citation type="submission" date="2022-03" db="EMBL/GenBank/DDBJ databases">
        <title>Identification of a novel bacterium isolated from mangrove sediments.</title>
        <authorList>
            <person name="Pan X."/>
        </authorList>
    </citation>
    <scope>NUCLEOTIDE SEQUENCE</scope>
    <source>
        <strain evidence="4">B2580</strain>
    </source>
</reference>
<comment type="caution">
    <text evidence="4">The sequence shown here is derived from an EMBL/GenBank/DDBJ whole genome shotgun (WGS) entry which is preliminary data.</text>
</comment>
<dbReference type="RefSeq" id="WP_243994449.1">
    <property type="nucleotide sequence ID" value="NZ_JALHLE010000019.1"/>
</dbReference>